<dbReference type="InterPro" id="IPR027417">
    <property type="entry name" value="P-loop_NTPase"/>
</dbReference>
<reference evidence="1 2" key="1">
    <citation type="submission" date="2022-09" db="EMBL/GenBank/DDBJ databases">
        <authorList>
            <person name="Palmer J.M."/>
        </authorList>
    </citation>
    <scope>NUCLEOTIDE SEQUENCE [LARGE SCALE GENOMIC DNA]</scope>
    <source>
        <strain evidence="1 2">DSM 7382</strain>
    </source>
</reference>
<keyword evidence="2" id="KW-1185">Reference proteome</keyword>
<protein>
    <submittedName>
        <fullName evidence="1">Uncharacterized protein</fullName>
    </submittedName>
</protein>
<comment type="caution">
    <text evidence="1">The sequence shown here is derived from an EMBL/GenBank/DDBJ whole genome shotgun (WGS) entry which is preliminary data.</text>
</comment>
<proteinExistence type="predicted"/>
<organism evidence="1 2">
    <name type="scientific">Cerrena zonata</name>
    <dbReference type="NCBI Taxonomy" id="2478898"/>
    <lineage>
        <taxon>Eukaryota</taxon>
        <taxon>Fungi</taxon>
        <taxon>Dikarya</taxon>
        <taxon>Basidiomycota</taxon>
        <taxon>Agaricomycotina</taxon>
        <taxon>Agaricomycetes</taxon>
        <taxon>Polyporales</taxon>
        <taxon>Cerrenaceae</taxon>
        <taxon>Cerrena</taxon>
    </lineage>
</organism>
<name>A0AAW0GJV3_9APHY</name>
<dbReference type="Gene3D" id="3.40.50.300">
    <property type="entry name" value="P-loop containing nucleotide triphosphate hydrolases"/>
    <property type="match status" value="1"/>
</dbReference>
<dbReference type="SUPFAM" id="SSF52540">
    <property type="entry name" value="P-loop containing nucleoside triphosphate hydrolases"/>
    <property type="match status" value="1"/>
</dbReference>
<evidence type="ECO:0000313" key="2">
    <source>
        <dbReference type="Proteomes" id="UP001385951"/>
    </source>
</evidence>
<dbReference type="Proteomes" id="UP001385951">
    <property type="component" value="Unassembled WGS sequence"/>
</dbReference>
<dbReference type="AlphaFoldDB" id="A0AAW0GJV3"/>
<evidence type="ECO:0000313" key="1">
    <source>
        <dbReference type="EMBL" id="KAK7692932.1"/>
    </source>
</evidence>
<sequence length="82" mass="9148">MTNITLSIGQTKPVRVYQMIAESTVEAKVIDIQEKKKTLIKQAFSGIKNKETQRQKKEARLQELIELFGARQAATQNGGNSA</sequence>
<dbReference type="EMBL" id="JASBNA010000004">
    <property type="protein sequence ID" value="KAK7692932.1"/>
    <property type="molecule type" value="Genomic_DNA"/>
</dbReference>
<gene>
    <name evidence="1" type="ORF">QCA50_004573</name>
</gene>
<accession>A0AAW0GJV3</accession>